<protein>
    <submittedName>
        <fullName evidence="2">Uncharacterized protein</fullName>
    </submittedName>
</protein>
<feature type="region of interest" description="Disordered" evidence="1">
    <location>
        <begin position="1"/>
        <end position="52"/>
    </location>
</feature>
<comment type="caution">
    <text evidence="2">The sequence shown here is derived from an EMBL/GenBank/DDBJ whole genome shotgun (WGS) entry which is preliminary data.</text>
</comment>
<evidence type="ECO:0000313" key="2">
    <source>
        <dbReference type="EMBL" id="KAJ7208560.1"/>
    </source>
</evidence>
<keyword evidence="3" id="KW-1185">Reference proteome</keyword>
<accession>A0AAD6VCY7</accession>
<feature type="compositionally biased region" description="Low complexity" evidence="1">
    <location>
        <begin position="28"/>
        <end position="47"/>
    </location>
</feature>
<organism evidence="2 3">
    <name type="scientific">Mycena pura</name>
    <dbReference type="NCBI Taxonomy" id="153505"/>
    <lineage>
        <taxon>Eukaryota</taxon>
        <taxon>Fungi</taxon>
        <taxon>Dikarya</taxon>
        <taxon>Basidiomycota</taxon>
        <taxon>Agaricomycotina</taxon>
        <taxon>Agaricomycetes</taxon>
        <taxon>Agaricomycetidae</taxon>
        <taxon>Agaricales</taxon>
        <taxon>Marasmiineae</taxon>
        <taxon>Mycenaceae</taxon>
        <taxon>Mycena</taxon>
    </lineage>
</organism>
<proteinExistence type="predicted"/>
<dbReference type="Proteomes" id="UP001219525">
    <property type="component" value="Unassembled WGS sequence"/>
</dbReference>
<evidence type="ECO:0000256" key="1">
    <source>
        <dbReference type="SAM" id="MobiDB-lite"/>
    </source>
</evidence>
<evidence type="ECO:0000313" key="3">
    <source>
        <dbReference type="Proteomes" id="UP001219525"/>
    </source>
</evidence>
<sequence length="184" mass="19315">MFPGRSQYPTRAAVRSGLAPVPTLPCQSTGGSSTPSGSSGRGTPASPKSRPVTPELLFSKVVASPPASFQGRGSTPGSAAAPRFSVEHYPLSHDVDFGVLDHANGPSADMRSHVTGMTASTHPTASNPRINFNFNAQIEELSSESTVDRATREMSSEELQTLARRYQSLASQAMAAQAAACVRR</sequence>
<name>A0AAD6VCY7_9AGAR</name>
<gene>
    <name evidence="2" type="ORF">GGX14DRAFT_395710</name>
</gene>
<dbReference type="AlphaFoldDB" id="A0AAD6VCY7"/>
<dbReference type="EMBL" id="JARJCW010000033">
    <property type="protein sequence ID" value="KAJ7208560.1"/>
    <property type="molecule type" value="Genomic_DNA"/>
</dbReference>
<reference evidence="2" key="1">
    <citation type="submission" date="2023-03" db="EMBL/GenBank/DDBJ databases">
        <title>Massive genome expansion in bonnet fungi (Mycena s.s.) driven by repeated elements and novel gene families across ecological guilds.</title>
        <authorList>
            <consortium name="Lawrence Berkeley National Laboratory"/>
            <person name="Harder C.B."/>
            <person name="Miyauchi S."/>
            <person name="Viragh M."/>
            <person name="Kuo A."/>
            <person name="Thoen E."/>
            <person name="Andreopoulos B."/>
            <person name="Lu D."/>
            <person name="Skrede I."/>
            <person name="Drula E."/>
            <person name="Henrissat B."/>
            <person name="Morin E."/>
            <person name="Kohler A."/>
            <person name="Barry K."/>
            <person name="LaButti K."/>
            <person name="Morin E."/>
            <person name="Salamov A."/>
            <person name="Lipzen A."/>
            <person name="Mereny Z."/>
            <person name="Hegedus B."/>
            <person name="Baldrian P."/>
            <person name="Stursova M."/>
            <person name="Weitz H."/>
            <person name="Taylor A."/>
            <person name="Grigoriev I.V."/>
            <person name="Nagy L.G."/>
            <person name="Martin F."/>
            <person name="Kauserud H."/>
        </authorList>
    </citation>
    <scope>NUCLEOTIDE SEQUENCE</scope>
    <source>
        <strain evidence="2">9144</strain>
    </source>
</reference>